<evidence type="ECO:0000313" key="3">
    <source>
        <dbReference type="EMBL" id="RPB27647.1"/>
    </source>
</evidence>
<feature type="compositionally biased region" description="Polar residues" evidence="1">
    <location>
        <begin position="52"/>
        <end position="63"/>
    </location>
</feature>
<proteinExistence type="predicted"/>
<feature type="compositionally biased region" description="Acidic residues" evidence="1">
    <location>
        <begin position="148"/>
        <end position="168"/>
    </location>
</feature>
<feature type="compositionally biased region" description="Basic residues" evidence="1">
    <location>
        <begin position="183"/>
        <end position="196"/>
    </location>
</feature>
<feature type="region of interest" description="Disordered" evidence="1">
    <location>
        <begin position="318"/>
        <end position="404"/>
    </location>
</feature>
<dbReference type="AlphaFoldDB" id="A0A3N4LXQ6"/>
<feature type="compositionally biased region" description="Low complexity" evidence="1">
    <location>
        <begin position="322"/>
        <end position="339"/>
    </location>
</feature>
<feature type="region of interest" description="Disordered" evidence="1">
    <location>
        <begin position="106"/>
        <end position="248"/>
    </location>
</feature>
<dbReference type="OrthoDB" id="5423936at2759"/>
<gene>
    <name evidence="3" type="ORF">L211DRAFT_562623</name>
</gene>
<keyword evidence="4" id="KW-1185">Reference proteome</keyword>
<name>A0A3N4LXQ6_9PEZI</name>
<feature type="compositionally biased region" description="Low complexity" evidence="1">
    <location>
        <begin position="120"/>
        <end position="135"/>
    </location>
</feature>
<feature type="compositionally biased region" description="Basic residues" evidence="1">
    <location>
        <begin position="377"/>
        <end position="399"/>
    </location>
</feature>
<evidence type="ECO:0000313" key="4">
    <source>
        <dbReference type="Proteomes" id="UP000267821"/>
    </source>
</evidence>
<keyword evidence="2" id="KW-1133">Transmembrane helix</keyword>
<feature type="region of interest" description="Disordered" evidence="1">
    <location>
        <begin position="1"/>
        <end position="87"/>
    </location>
</feature>
<dbReference type="Proteomes" id="UP000267821">
    <property type="component" value="Unassembled WGS sequence"/>
</dbReference>
<evidence type="ECO:0008006" key="5">
    <source>
        <dbReference type="Google" id="ProtNLM"/>
    </source>
</evidence>
<evidence type="ECO:0000256" key="2">
    <source>
        <dbReference type="SAM" id="Phobius"/>
    </source>
</evidence>
<sequence>MVQPSKLSLSGGTSRQQVVASSSTREPPATTLGGFARAENLPTQERDDSWIEVSSQPDDTYSSADEILSDGLNLNPTSRGSNIRQRKRKLRRNEILLGRTETNKAYDHSADDLSEVEMVEGSLSSGPGSSIGELPQQEDFESSSSAAGEEDEGTSSEEGEIEGEEEDTGTMLGVGYRNDERPHHHHHHHHHHHQRVQGRYSTHSVSEFHRTLESHNPSHSFLRHRNSHSGGSSGRQLHPHPFSETKEHHDEVLMASLSTLLSCAAAARGLPKVSQQQGASSPGGGLSRVPTMSSSRVQLDTLHLVPDQVMSEAHKPFAAAGETTSSPKENTTTTGITTTWAAISADHSTRSRGPISLSPTNTSSRDSSKKPATTTTSKKRSSSTSKPRTRSSSPRRRTSRLTSTLSTTDASLLTLAVSAGAVIILSAISFSAGYVLGKEVGKMEWSVLVLRR</sequence>
<feature type="transmembrane region" description="Helical" evidence="2">
    <location>
        <begin position="412"/>
        <end position="436"/>
    </location>
</feature>
<keyword evidence="2" id="KW-0472">Membrane</keyword>
<dbReference type="EMBL" id="ML121531">
    <property type="protein sequence ID" value="RPB27647.1"/>
    <property type="molecule type" value="Genomic_DNA"/>
</dbReference>
<evidence type="ECO:0000256" key="1">
    <source>
        <dbReference type="SAM" id="MobiDB-lite"/>
    </source>
</evidence>
<organism evidence="3 4">
    <name type="scientific">Terfezia boudieri ATCC MYA-4762</name>
    <dbReference type="NCBI Taxonomy" id="1051890"/>
    <lineage>
        <taxon>Eukaryota</taxon>
        <taxon>Fungi</taxon>
        <taxon>Dikarya</taxon>
        <taxon>Ascomycota</taxon>
        <taxon>Pezizomycotina</taxon>
        <taxon>Pezizomycetes</taxon>
        <taxon>Pezizales</taxon>
        <taxon>Pezizaceae</taxon>
        <taxon>Terfezia</taxon>
    </lineage>
</organism>
<protein>
    <recommendedName>
        <fullName evidence="5">REJ domain-containing protein</fullName>
    </recommendedName>
</protein>
<keyword evidence="2" id="KW-0812">Transmembrane</keyword>
<reference evidence="3 4" key="1">
    <citation type="journal article" date="2018" name="Nat. Ecol. Evol.">
        <title>Pezizomycetes genomes reveal the molecular basis of ectomycorrhizal truffle lifestyle.</title>
        <authorList>
            <person name="Murat C."/>
            <person name="Payen T."/>
            <person name="Noel B."/>
            <person name="Kuo A."/>
            <person name="Morin E."/>
            <person name="Chen J."/>
            <person name="Kohler A."/>
            <person name="Krizsan K."/>
            <person name="Balestrini R."/>
            <person name="Da Silva C."/>
            <person name="Montanini B."/>
            <person name="Hainaut M."/>
            <person name="Levati E."/>
            <person name="Barry K.W."/>
            <person name="Belfiori B."/>
            <person name="Cichocki N."/>
            <person name="Clum A."/>
            <person name="Dockter R.B."/>
            <person name="Fauchery L."/>
            <person name="Guy J."/>
            <person name="Iotti M."/>
            <person name="Le Tacon F."/>
            <person name="Lindquist E.A."/>
            <person name="Lipzen A."/>
            <person name="Malagnac F."/>
            <person name="Mello A."/>
            <person name="Molinier V."/>
            <person name="Miyauchi S."/>
            <person name="Poulain J."/>
            <person name="Riccioni C."/>
            <person name="Rubini A."/>
            <person name="Sitrit Y."/>
            <person name="Splivallo R."/>
            <person name="Traeger S."/>
            <person name="Wang M."/>
            <person name="Zifcakova L."/>
            <person name="Wipf D."/>
            <person name="Zambonelli A."/>
            <person name="Paolocci F."/>
            <person name="Nowrousian M."/>
            <person name="Ottonello S."/>
            <person name="Baldrian P."/>
            <person name="Spatafora J.W."/>
            <person name="Henrissat B."/>
            <person name="Nagy L.G."/>
            <person name="Aury J.M."/>
            <person name="Wincker P."/>
            <person name="Grigoriev I.V."/>
            <person name="Bonfante P."/>
            <person name="Martin F.M."/>
        </authorList>
    </citation>
    <scope>NUCLEOTIDE SEQUENCE [LARGE SCALE GENOMIC DNA]</scope>
    <source>
        <strain evidence="3 4">ATCC MYA-4762</strain>
    </source>
</reference>
<feature type="region of interest" description="Disordered" evidence="1">
    <location>
        <begin position="271"/>
        <end position="293"/>
    </location>
</feature>
<feature type="compositionally biased region" description="Polar residues" evidence="1">
    <location>
        <begin position="72"/>
        <end position="83"/>
    </location>
</feature>
<feature type="compositionally biased region" description="Polar residues" evidence="1">
    <location>
        <begin position="1"/>
        <end position="25"/>
    </location>
</feature>
<accession>A0A3N4LXQ6</accession>
<dbReference type="InParanoid" id="A0A3N4LXQ6"/>